<keyword evidence="7 10" id="KW-0406">Ion transport</keyword>
<feature type="region of interest" description="Disordered" evidence="11">
    <location>
        <begin position="149"/>
        <end position="171"/>
    </location>
</feature>
<gene>
    <name evidence="12" type="ORF">DGYR_LOCUS7366</name>
</gene>
<comment type="caution">
    <text evidence="12">The sequence shown here is derived from an EMBL/GenBank/DDBJ whole genome shotgun (WGS) entry which is preliminary data.</text>
</comment>
<dbReference type="GO" id="GO:0015078">
    <property type="term" value="F:proton transmembrane transporter activity"/>
    <property type="evidence" value="ECO:0007669"/>
    <property type="project" value="InterPro"/>
</dbReference>
<evidence type="ECO:0000256" key="2">
    <source>
        <dbReference type="ARBA" id="ARBA00006842"/>
    </source>
</evidence>
<evidence type="ECO:0000256" key="4">
    <source>
        <dbReference type="ARBA" id="ARBA00022547"/>
    </source>
</evidence>
<dbReference type="AlphaFoldDB" id="A0A7I8VTN9"/>
<dbReference type="SUPFAM" id="SSF161065">
    <property type="entry name" value="ATP synthase D chain-like"/>
    <property type="match status" value="1"/>
</dbReference>
<name>A0A7I8VTN9_9ANNE</name>
<proteinExistence type="inferred from homology"/>
<dbReference type="Pfam" id="PF05873">
    <property type="entry name" value="Mt_ATP-synt_D"/>
    <property type="match status" value="1"/>
</dbReference>
<dbReference type="EMBL" id="CAJFCJ010000009">
    <property type="protein sequence ID" value="CAD5119077.1"/>
    <property type="molecule type" value="Genomic_DNA"/>
</dbReference>
<evidence type="ECO:0000256" key="6">
    <source>
        <dbReference type="ARBA" id="ARBA00022792"/>
    </source>
</evidence>
<comment type="subcellular location">
    <subcellularLocation>
        <location evidence="1 10">Mitochondrion inner membrane</location>
    </subcellularLocation>
</comment>
<accession>A0A7I8VTN9</accession>
<keyword evidence="9 10" id="KW-0472">Membrane</keyword>
<feature type="compositionally biased region" description="Polar residues" evidence="11">
    <location>
        <begin position="159"/>
        <end position="171"/>
    </location>
</feature>
<dbReference type="GO" id="GO:0015986">
    <property type="term" value="P:proton motive force-driven ATP synthesis"/>
    <property type="evidence" value="ECO:0007669"/>
    <property type="project" value="UniProtKB-UniRule"/>
</dbReference>
<dbReference type="InterPro" id="IPR008689">
    <property type="entry name" value="ATP_synth_F0_dsu_mt"/>
</dbReference>
<keyword evidence="13" id="KW-1185">Reference proteome</keyword>
<evidence type="ECO:0000313" key="13">
    <source>
        <dbReference type="Proteomes" id="UP000549394"/>
    </source>
</evidence>
<reference evidence="12 13" key="1">
    <citation type="submission" date="2020-08" db="EMBL/GenBank/DDBJ databases">
        <authorList>
            <person name="Hejnol A."/>
        </authorList>
    </citation>
    <scope>NUCLEOTIDE SEQUENCE [LARGE SCALE GENOMIC DNA]</scope>
</reference>
<dbReference type="Gene3D" id="6.10.280.70">
    <property type="match status" value="1"/>
</dbReference>
<evidence type="ECO:0000256" key="11">
    <source>
        <dbReference type="SAM" id="MobiDB-lite"/>
    </source>
</evidence>
<dbReference type="InterPro" id="IPR036228">
    <property type="entry name" value="ATP_synth_F0_dsu_sf_mt"/>
</dbReference>
<keyword evidence="3 10" id="KW-0813">Transport</keyword>
<evidence type="ECO:0000256" key="10">
    <source>
        <dbReference type="PIRNR" id="PIRNR005514"/>
    </source>
</evidence>
<comment type="function">
    <text evidence="10">Mitochondrial membrane ATP synthase (F(1)F(0) ATP synthase or Complex V) produces ATP from ADP in the presence of a proton gradient across the membrane which is generated by electron transport complexes of the respiratory chain. F-type ATPases consist of two structural domains, F(1) - containing the extramembraneous catalytic core, and F(0) - containing the membrane proton channel, linked together by a central stalk and a peripheral stalk. During catalysis, ATP synthesis in the catalytic domain of F(1) is coupled via a rotary mechanism of the central stalk subunits to proton translocation.</text>
</comment>
<keyword evidence="5 10" id="KW-0375">Hydrogen ion transport</keyword>
<evidence type="ECO:0000256" key="9">
    <source>
        <dbReference type="ARBA" id="ARBA00023136"/>
    </source>
</evidence>
<organism evidence="12 13">
    <name type="scientific">Dimorphilus gyrociliatus</name>
    <dbReference type="NCBI Taxonomy" id="2664684"/>
    <lineage>
        <taxon>Eukaryota</taxon>
        <taxon>Metazoa</taxon>
        <taxon>Spiralia</taxon>
        <taxon>Lophotrochozoa</taxon>
        <taxon>Annelida</taxon>
        <taxon>Polychaeta</taxon>
        <taxon>Polychaeta incertae sedis</taxon>
        <taxon>Dinophilidae</taxon>
        <taxon>Dimorphilus</taxon>
    </lineage>
</organism>
<evidence type="ECO:0000256" key="7">
    <source>
        <dbReference type="ARBA" id="ARBA00023065"/>
    </source>
</evidence>
<protein>
    <recommendedName>
        <fullName evidence="10">ATP synthase subunit d, mitochondrial</fullName>
    </recommendedName>
</protein>
<dbReference type="OrthoDB" id="35799at2759"/>
<evidence type="ECO:0000256" key="1">
    <source>
        <dbReference type="ARBA" id="ARBA00004273"/>
    </source>
</evidence>
<dbReference type="GO" id="GO:0045259">
    <property type="term" value="C:proton-transporting ATP synthase complex"/>
    <property type="evidence" value="ECO:0007669"/>
    <property type="project" value="UniProtKB-KW"/>
</dbReference>
<dbReference type="PANTHER" id="PTHR12700">
    <property type="entry name" value="ATP SYNTHASE SUBUNIT D, MITOCHONDRIAL"/>
    <property type="match status" value="1"/>
</dbReference>
<comment type="similarity">
    <text evidence="2 10">Belongs to the ATPase d subunit family.</text>
</comment>
<evidence type="ECO:0000313" key="12">
    <source>
        <dbReference type="EMBL" id="CAD5119077.1"/>
    </source>
</evidence>
<dbReference type="GO" id="GO:0005743">
    <property type="term" value="C:mitochondrial inner membrane"/>
    <property type="evidence" value="ECO:0007669"/>
    <property type="project" value="UniProtKB-SubCell"/>
</dbReference>
<evidence type="ECO:0000256" key="8">
    <source>
        <dbReference type="ARBA" id="ARBA00023128"/>
    </source>
</evidence>
<keyword evidence="4" id="KW-0138">CF(0)</keyword>
<keyword evidence="6 10" id="KW-0999">Mitochondrion inner membrane</keyword>
<dbReference type="PIRSF" id="PIRSF005514">
    <property type="entry name" value="ATPase_F0_D_mt"/>
    <property type="match status" value="1"/>
</dbReference>
<evidence type="ECO:0000256" key="5">
    <source>
        <dbReference type="ARBA" id="ARBA00022781"/>
    </source>
</evidence>
<sequence length="171" mass="19429">MASRRIAKSAIDWVAFAERVPKNQTELFRAFKGRSDSFVTKVNRLSAEAPKINWDHYKSAVATPGLVDKLQKEYDAFKVPYPQDKDNVVGKIDQEVQEAAKQTAEFVKQCQQHIEEANGVLSKIDMVPPLEKMTDEVFADYFPDRVPNPQKPTMWPHTKNAQPENVQGVVN</sequence>
<keyword evidence="8 10" id="KW-0496">Mitochondrion</keyword>
<evidence type="ECO:0000256" key="3">
    <source>
        <dbReference type="ARBA" id="ARBA00022448"/>
    </source>
</evidence>
<dbReference type="Proteomes" id="UP000549394">
    <property type="component" value="Unassembled WGS sequence"/>
</dbReference>